<dbReference type="RefSeq" id="WP_248204181.1">
    <property type="nucleotide sequence ID" value="NZ_JALNMH010000001.1"/>
</dbReference>
<evidence type="ECO:0000313" key="4">
    <source>
        <dbReference type="Proteomes" id="UP001431449"/>
    </source>
</evidence>
<dbReference type="PANTHER" id="PTHR30344:SF1">
    <property type="entry name" value="6-PHOSPHOGLUCONOLACTONASE"/>
    <property type="match status" value="1"/>
</dbReference>
<evidence type="ECO:0000256" key="2">
    <source>
        <dbReference type="ARBA" id="ARBA00022526"/>
    </source>
</evidence>
<dbReference type="SUPFAM" id="SSF50969">
    <property type="entry name" value="YVTN repeat-like/Quinoprotein amine dehydrogenase"/>
    <property type="match status" value="2"/>
</dbReference>
<name>A0ABT0GCC4_9GAMM</name>
<keyword evidence="2" id="KW-0313">Glucose metabolism</keyword>
<dbReference type="Gene3D" id="2.130.10.10">
    <property type="entry name" value="YVTN repeat-like/Quinoprotein amine dehydrogenase"/>
    <property type="match status" value="6"/>
</dbReference>
<dbReference type="SUPFAM" id="SSF101898">
    <property type="entry name" value="NHL repeat"/>
    <property type="match status" value="1"/>
</dbReference>
<dbReference type="Proteomes" id="UP001431449">
    <property type="component" value="Unassembled WGS sequence"/>
</dbReference>
<dbReference type="InterPro" id="IPR019405">
    <property type="entry name" value="Lactonase_7-beta_prop"/>
</dbReference>
<gene>
    <name evidence="3" type="ORF">M0G41_00660</name>
</gene>
<dbReference type="Pfam" id="PF10282">
    <property type="entry name" value="Lactonase"/>
    <property type="match status" value="5"/>
</dbReference>
<protein>
    <submittedName>
        <fullName evidence="3">Lactonase family protein</fullName>
    </submittedName>
</protein>
<evidence type="ECO:0000313" key="3">
    <source>
        <dbReference type="EMBL" id="MCK7592175.1"/>
    </source>
</evidence>
<proteinExistence type="inferred from homology"/>
<dbReference type="InterPro" id="IPR050282">
    <property type="entry name" value="Cycloisomerase_2"/>
</dbReference>
<dbReference type="InterPro" id="IPR015943">
    <property type="entry name" value="WD40/YVTN_repeat-like_dom_sf"/>
</dbReference>
<dbReference type="PANTHER" id="PTHR30344">
    <property type="entry name" value="6-PHOSPHOGLUCONOLACTONASE-RELATED"/>
    <property type="match status" value="1"/>
</dbReference>
<keyword evidence="4" id="KW-1185">Reference proteome</keyword>
<comment type="similarity">
    <text evidence="1">Belongs to the cycloisomerase 2 family.</text>
</comment>
<reference evidence="3" key="1">
    <citation type="submission" date="2022-04" db="EMBL/GenBank/DDBJ databases">
        <title>Lysobacter sp. CAU 1642 isolated from sea sand.</title>
        <authorList>
            <person name="Kim W."/>
        </authorList>
    </citation>
    <scope>NUCLEOTIDE SEQUENCE</scope>
    <source>
        <strain evidence="3">CAU 1642</strain>
    </source>
</reference>
<dbReference type="EMBL" id="JALNMH010000001">
    <property type="protein sequence ID" value="MCK7592175.1"/>
    <property type="molecule type" value="Genomic_DNA"/>
</dbReference>
<sequence length="900" mass="93405">MSKPKTFANRLSDWVTRLAFMSLILAPGAQAQILEFKSSISQLTRLAGLSHGAWSPGGQHLYVVADQDDTLVQFIPSADGSLAFGQVLRDGVAGVDGLEGAAAVAISPGGEHVYVASGEEDALAAFARDGASGELTPVEVLRDGIDGIDGLLGARFLLVSPDGAHVYVAGRDDDAIAVFSRNATTGALSFVEAFRRPADLGSPVQVAISPDGATLYAVGTSTSSLAVLERDAGTGALSFLQKFEAYLFGTQDPDEIAGMLNPTAVLVSGDGGQVYIASPIDDTVLRFDRDAATGMLTYADIIEDGTGGVTGLNGATYLSLSPDGAHLYVAARIDDAVTTLGRDAGTGALSFLATQNGGVAGLDFVETVLASPDGALVHGISGRDRSLVAFSRDGASGLLTYSAIREEPPTDVAGLDQIRSVAVDAGGTRIYTAGSRDNALGVFALDPGEQTLRFVEAQRNGVDGVRGLTSVNDVVVSPDRRHVYAVSPVEHVIATFNVIGIDGELQFDRTTSAPGMGGASALAMSADGRHLYVAGRSDDALVVFRRHEPSGHLRRLETHVNGENGLAGLVSPDTMAISPDGTLLLVAAAFSSQPVAFSRDPQTGRLLHEPVSMAKGFGSAARRIVFSPDGLHVLIATESPQRLLVLRIDFSTGALVLTEVQRLEDTGTGFSISEDGTTVTVTDADTASVQVFSRDPGSGLLSLVDTATHGQAGVSGVSDPAPVEDPPDSLAHVIVGDRDGSLALFATAAAPVPGAIDVRIDKYLSEAGGGASGGVAGFDIHVYNKRNDSSASVFLEDLLPAGALGGTWLVLDQNRSSLSTEDRGEGDLRLGFQLDPRGSGPQGLAFVHILYVIQVPPGLRYFNRATATAEGDINPKDNIAGHNNLPWPLLADGFEDFLDD</sequence>
<accession>A0ABT0GCC4</accession>
<keyword evidence="2" id="KW-0119">Carbohydrate metabolism</keyword>
<organism evidence="3 4">
    <name type="scientific">Pseudomarimonas salicorniae</name>
    <dbReference type="NCBI Taxonomy" id="2933270"/>
    <lineage>
        <taxon>Bacteria</taxon>
        <taxon>Pseudomonadati</taxon>
        <taxon>Pseudomonadota</taxon>
        <taxon>Gammaproteobacteria</taxon>
        <taxon>Lysobacterales</taxon>
        <taxon>Lysobacteraceae</taxon>
        <taxon>Pseudomarimonas</taxon>
    </lineage>
</organism>
<evidence type="ECO:0000256" key="1">
    <source>
        <dbReference type="ARBA" id="ARBA00005564"/>
    </source>
</evidence>
<comment type="caution">
    <text evidence="3">The sequence shown here is derived from an EMBL/GenBank/DDBJ whole genome shotgun (WGS) entry which is preliminary data.</text>
</comment>
<dbReference type="InterPro" id="IPR011044">
    <property type="entry name" value="Quino_amine_DH_bsu"/>
</dbReference>